<protein>
    <submittedName>
        <fullName evidence="2">SDR family NAD(P)-dependent oxidoreductase</fullName>
    </submittedName>
</protein>
<dbReference type="InterPro" id="IPR036291">
    <property type="entry name" value="NAD(P)-bd_dom_sf"/>
</dbReference>
<dbReference type="PANTHER" id="PTHR44147:SF2">
    <property type="entry name" value="DEHYDROGENASE_REDUCTASE SDR FAMILY MEMBER 1"/>
    <property type="match status" value="1"/>
</dbReference>
<proteinExistence type="inferred from homology"/>
<dbReference type="RefSeq" id="WP_285966148.1">
    <property type="nucleotide sequence ID" value="NZ_CP127294.1"/>
</dbReference>
<dbReference type="Gene3D" id="3.40.50.720">
    <property type="entry name" value="NAD(P)-binding Rossmann-like Domain"/>
    <property type="match status" value="1"/>
</dbReference>
<evidence type="ECO:0000313" key="2">
    <source>
        <dbReference type="EMBL" id="WIX75376.1"/>
    </source>
</evidence>
<evidence type="ECO:0000256" key="1">
    <source>
        <dbReference type="RuleBase" id="RU000363"/>
    </source>
</evidence>
<evidence type="ECO:0000313" key="3">
    <source>
        <dbReference type="Proteomes" id="UP001236014"/>
    </source>
</evidence>
<dbReference type="InterPro" id="IPR002347">
    <property type="entry name" value="SDR_fam"/>
</dbReference>
<dbReference type="PRINTS" id="PR00080">
    <property type="entry name" value="SDRFAMILY"/>
</dbReference>
<keyword evidence="3" id="KW-1185">Reference proteome</keyword>
<dbReference type="PRINTS" id="PR00081">
    <property type="entry name" value="GDHRDH"/>
</dbReference>
<sequence>MNGALAGKIAVVTGATRGVGKGIALELGTAGATVYVTGRTAEPGPLPGTLAETAAEVTALGGTGIAVRCDHHDDAQVEAVFARVAEEAGRLDVLVNNVFSAPDLAAWLNRPFWDLPLTAWDEVLGIGARSHYVASVFAAPLLFAAGGGLIANISSSGAAAYQQNTVYGVGKAAVDKMTADMALELRDRGVAAVSIWPGLVRTELLAFAGRPTPDGRTVLDIPGAGEFDLAAAESPRFVGRGVAALAADPAVLTRSGRVHTTTDLATHYAFTDLDGTLPGEVAAS</sequence>
<accession>A0A9Y2I9W7</accession>
<dbReference type="PANTHER" id="PTHR44147">
    <property type="entry name" value="DEHYDROGENASE/REDUCTASE SDR FAMILY MEMBER 1"/>
    <property type="match status" value="1"/>
</dbReference>
<dbReference type="Proteomes" id="UP001236014">
    <property type="component" value="Chromosome"/>
</dbReference>
<dbReference type="KEGG" id="acab:QRX50_28075"/>
<dbReference type="AlphaFoldDB" id="A0A9Y2I9W7"/>
<reference evidence="2 3" key="1">
    <citation type="submission" date="2023-06" db="EMBL/GenBank/DDBJ databases">
        <authorList>
            <person name="Oyuntsetseg B."/>
            <person name="Kim S.B."/>
        </authorList>
    </citation>
    <scope>NUCLEOTIDE SEQUENCE [LARGE SCALE GENOMIC DNA]</scope>
    <source>
        <strain evidence="2 3">2-15</strain>
    </source>
</reference>
<dbReference type="Pfam" id="PF00106">
    <property type="entry name" value="adh_short"/>
    <property type="match status" value="1"/>
</dbReference>
<dbReference type="SUPFAM" id="SSF51735">
    <property type="entry name" value="NAD(P)-binding Rossmann-fold domains"/>
    <property type="match status" value="1"/>
</dbReference>
<organism evidence="2 3">
    <name type="scientific">Amycolatopsis carbonis</name>
    <dbReference type="NCBI Taxonomy" id="715471"/>
    <lineage>
        <taxon>Bacteria</taxon>
        <taxon>Bacillati</taxon>
        <taxon>Actinomycetota</taxon>
        <taxon>Actinomycetes</taxon>
        <taxon>Pseudonocardiales</taxon>
        <taxon>Pseudonocardiaceae</taxon>
        <taxon>Amycolatopsis</taxon>
    </lineage>
</organism>
<gene>
    <name evidence="2" type="ORF">QRX50_28075</name>
</gene>
<name>A0A9Y2I9W7_9PSEU</name>
<dbReference type="EMBL" id="CP127294">
    <property type="protein sequence ID" value="WIX75376.1"/>
    <property type="molecule type" value="Genomic_DNA"/>
</dbReference>
<comment type="similarity">
    <text evidence="1">Belongs to the short-chain dehydrogenases/reductases (SDR) family.</text>
</comment>